<comment type="caution">
    <text evidence="1">The sequence shown here is derived from an EMBL/GenBank/DDBJ whole genome shotgun (WGS) entry which is preliminary data.</text>
</comment>
<protein>
    <submittedName>
        <fullName evidence="1">Uncharacterized protein</fullName>
    </submittedName>
</protein>
<name>A0A8J3X6F0_9ACTN</name>
<organism evidence="1 2">
    <name type="scientific">Planosporangium mesophilum</name>
    <dbReference type="NCBI Taxonomy" id="689768"/>
    <lineage>
        <taxon>Bacteria</taxon>
        <taxon>Bacillati</taxon>
        <taxon>Actinomycetota</taxon>
        <taxon>Actinomycetes</taxon>
        <taxon>Micromonosporales</taxon>
        <taxon>Micromonosporaceae</taxon>
        <taxon>Planosporangium</taxon>
    </lineage>
</organism>
<dbReference type="AlphaFoldDB" id="A0A8J3X6F0"/>
<reference evidence="1" key="1">
    <citation type="submission" date="2021-01" db="EMBL/GenBank/DDBJ databases">
        <title>Whole genome shotgun sequence of Planosporangium mesophilum NBRC 109066.</title>
        <authorList>
            <person name="Komaki H."/>
            <person name="Tamura T."/>
        </authorList>
    </citation>
    <scope>NUCLEOTIDE SEQUENCE</scope>
    <source>
        <strain evidence="1">NBRC 109066</strain>
    </source>
</reference>
<keyword evidence="2" id="KW-1185">Reference proteome</keyword>
<dbReference type="Proteomes" id="UP000599074">
    <property type="component" value="Unassembled WGS sequence"/>
</dbReference>
<accession>A0A8J3X6F0</accession>
<dbReference type="EMBL" id="BOON01000055">
    <property type="protein sequence ID" value="GII25638.1"/>
    <property type="molecule type" value="Genomic_DNA"/>
</dbReference>
<sequence>MGESRRPTEVAWVFRPDLSQRRTQPLHALVGKPVYGVGAPGDDGRVEIVLQDGTRVRATPGEVVAE</sequence>
<dbReference type="RefSeq" id="WP_168117404.1">
    <property type="nucleotide sequence ID" value="NZ_BOON01000055.1"/>
</dbReference>
<evidence type="ECO:0000313" key="1">
    <source>
        <dbReference type="EMBL" id="GII25638.1"/>
    </source>
</evidence>
<gene>
    <name evidence="1" type="ORF">Pme01_52350</name>
</gene>
<evidence type="ECO:0000313" key="2">
    <source>
        <dbReference type="Proteomes" id="UP000599074"/>
    </source>
</evidence>
<proteinExistence type="predicted"/>